<name>A0A364P2F2_9PROT</name>
<feature type="domain" description="HPt" evidence="2">
    <location>
        <begin position="15"/>
        <end position="93"/>
    </location>
</feature>
<organism evidence="3 4">
    <name type="scientific">Paramagnetospirillum kuznetsovii</name>
    <dbReference type="NCBI Taxonomy" id="2053833"/>
    <lineage>
        <taxon>Bacteria</taxon>
        <taxon>Pseudomonadati</taxon>
        <taxon>Pseudomonadota</taxon>
        <taxon>Alphaproteobacteria</taxon>
        <taxon>Rhodospirillales</taxon>
        <taxon>Magnetospirillaceae</taxon>
        <taxon>Paramagnetospirillum</taxon>
    </lineage>
</organism>
<dbReference type="CDD" id="cd00088">
    <property type="entry name" value="HPT"/>
    <property type="match status" value="1"/>
</dbReference>
<dbReference type="InterPro" id="IPR008207">
    <property type="entry name" value="Sig_transdc_His_kin_Hpt_dom"/>
</dbReference>
<dbReference type="Proteomes" id="UP000251075">
    <property type="component" value="Unassembled WGS sequence"/>
</dbReference>
<dbReference type="GO" id="GO:0000160">
    <property type="term" value="P:phosphorelay signal transduction system"/>
    <property type="evidence" value="ECO:0007669"/>
    <property type="project" value="UniProtKB-KW"/>
</dbReference>
<evidence type="ECO:0000313" key="4">
    <source>
        <dbReference type="Proteomes" id="UP000251075"/>
    </source>
</evidence>
<evidence type="ECO:0000313" key="3">
    <source>
        <dbReference type="EMBL" id="RAU23522.1"/>
    </source>
</evidence>
<evidence type="ECO:0000256" key="1">
    <source>
        <dbReference type="ARBA" id="ARBA00023012"/>
    </source>
</evidence>
<dbReference type="Gene3D" id="1.20.120.160">
    <property type="entry name" value="HPT domain"/>
    <property type="match status" value="1"/>
</dbReference>
<dbReference type="SUPFAM" id="SSF47226">
    <property type="entry name" value="Histidine-containing phosphotransfer domain, HPT domain"/>
    <property type="match status" value="1"/>
</dbReference>
<comment type="caution">
    <text evidence="3">The sequence shown here is derived from an EMBL/GenBank/DDBJ whole genome shotgun (WGS) entry which is preliminary data.</text>
</comment>
<keyword evidence="1" id="KW-0902">Two-component regulatory system</keyword>
<dbReference type="OrthoDB" id="7359627at2"/>
<reference evidence="3 4" key="1">
    <citation type="submission" date="2017-11" db="EMBL/GenBank/DDBJ databases">
        <title>Draft genome sequence of magnetotactic bacterium Magnetospirillum kuznetsovii LBB-42.</title>
        <authorList>
            <person name="Grouzdev D.S."/>
            <person name="Rysina M.S."/>
            <person name="Baslerov R.V."/>
            <person name="Koziaeva V."/>
        </authorList>
    </citation>
    <scope>NUCLEOTIDE SEQUENCE [LARGE SCALE GENOMIC DNA]</scope>
    <source>
        <strain evidence="3 4">LBB-42</strain>
    </source>
</reference>
<keyword evidence="4" id="KW-1185">Reference proteome</keyword>
<dbReference type="Pfam" id="PF01627">
    <property type="entry name" value="Hpt"/>
    <property type="match status" value="1"/>
</dbReference>
<gene>
    <name evidence="3" type="ORF">CU669_04765</name>
</gene>
<sequence>MGPIYKWDMERLGPILAAFLDDAASKVAKLDAGGDLAVLRNIAHSLKGTANTAGAVRLGRLAADIENTAIAGNQDGAAMLVPLMPITLAELQAALAPIVSRTGVS</sequence>
<accession>A0A364P2F2</accession>
<dbReference type="InterPro" id="IPR036641">
    <property type="entry name" value="HPT_dom_sf"/>
</dbReference>
<protein>
    <recommendedName>
        <fullName evidence="2">HPt domain-containing protein</fullName>
    </recommendedName>
</protein>
<dbReference type="AlphaFoldDB" id="A0A364P2F2"/>
<dbReference type="GO" id="GO:0004672">
    <property type="term" value="F:protein kinase activity"/>
    <property type="evidence" value="ECO:0007669"/>
    <property type="project" value="UniProtKB-ARBA"/>
</dbReference>
<evidence type="ECO:0000259" key="2">
    <source>
        <dbReference type="Pfam" id="PF01627"/>
    </source>
</evidence>
<dbReference type="EMBL" id="PGTO01000002">
    <property type="protein sequence ID" value="RAU23522.1"/>
    <property type="molecule type" value="Genomic_DNA"/>
</dbReference>
<proteinExistence type="predicted"/>